<dbReference type="CDD" id="cd18095">
    <property type="entry name" value="SpoU-like_rRNA-MTase"/>
    <property type="match status" value="1"/>
</dbReference>
<dbReference type="SUPFAM" id="SSF75217">
    <property type="entry name" value="alpha/beta knot"/>
    <property type="match status" value="1"/>
</dbReference>
<reference evidence="4 5" key="1">
    <citation type="journal article" date="2014" name="Antonie Van Leeuwenhoek">
        <title>Hyphomonas beringensis sp. nov. and Hyphomonas chukchiensis sp. nov., isolated from surface seawater of the Bering Sea and Chukchi Sea.</title>
        <authorList>
            <person name="Li C."/>
            <person name="Lai Q."/>
            <person name="Li G."/>
            <person name="Dong C."/>
            <person name="Wang J."/>
            <person name="Liao Y."/>
            <person name="Shao Z."/>
        </authorList>
    </citation>
    <scope>NUCLEOTIDE SEQUENCE [LARGE SCALE GENOMIC DNA]</scope>
    <source>
        <strain evidence="4 5">MHS-3</strain>
    </source>
</reference>
<dbReference type="STRING" id="1280949.HAD_07030"/>
<dbReference type="GO" id="GO:0032259">
    <property type="term" value="P:methylation"/>
    <property type="evidence" value="ECO:0007669"/>
    <property type="project" value="UniProtKB-KW"/>
</dbReference>
<protein>
    <submittedName>
        <fullName evidence="4">RNA methyltransferase</fullName>
    </submittedName>
</protein>
<comment type="caution">
    <text evidence="4">The sequence shown here is derived from an EMBL/GenBank/DDBJ whole genome shotgun (WGS) entry which is preliminary data.</text>
</comment>
<dbReference type="InterPro" id="IPR051259">
    <property type="entry name" value="rRNA_Methyltransferase"/>
</dbReference>
<keyword evidence="1 4" id="KW-0489">Methyltransferase</keyword>
<dbReference type="Proteomes" id="UP000027446">
    <property type="component" value="Unassembled WGS sequence"/>
</dbReference>
<dbReference type="AlphaFoldDB" id="A0A069E5Q8"/>
<keyword evidence="5" id="KW-1185">Reference proteome</keyword>
<dbReference type="GO" id="GO:0003723">
    <property type="term" value="F:RNA binding"/>
    <property type="evidence" value="ECO:0007669"/>
    <property type="project" value="InterPro"/>
</dbReference>
<evidence type="ECO:0000256" key="1">
    <source>
        <dbReference type="ARBA" id="ARBA00022603"/>
    </source>
</evidence>
<dbReference type="PANTHER" id="PTHR43191:SF12">
    <property type="entry name" value="RRNA METHYLASE"/>
    <property type="match status" value="1"/>
</dbReference>
<evidence type="ECO:0000259" key="3">
    <source>
        <dbReference type="Pfam" id="PF00588"/>
    </source>
</evidence>
<dbReference type="Pfam" id="PF00588">
    <property type="entry name" value="SpoU_methylase"/>
    <property type="match status" value="1"/>
</dbReference>
<sequence length="275" mass="28770">MGFPMPVFSVSDPADPRVAAYTSIREKDLTSGHGGRFIVEGKVTLETLLTRLRFAVESLFLAESRLEPLKGLLSKVPAGVPVYTAPQDVMDQVAGFPMHRGVLACGLKGNIPQPGEFLAKDEPRSGPLLLLSDISNHDNTGACFRNAAAFGAGGILLDERCCDPLYRKAIRVSSGASLFLPYAQGGTGLDMVNAVLSAGYTVWAMTPRAEAAPMQSLPVPDKLAILLGAEGPGLPDDIIAAATPVRIPMSGGFDSINVATAGAIALAHVFGEKQG</sequence>
<dbReference type="SUPFAM" id="SSF55315">
    <property type="entry name" value="L30e-like"/>
    <property type="match status" value="1"/>
</dbReference>
<gene>
    <name evidence="4" type="ORF">HAD_07030</name>
</gene>
<accession>A0A069E5Q8</accession>
<dbReference type="PANTHER" id="PTHR43191">
    <property type="entry name" value="RRNA METHYLTRANSFERASE 3"/>
    <property type="match status" value="1"/>
</dbReference>
<proteinExistence type="predicted"/>
<organism evidence="4 5">
    <name type="scientific">Hyphomonas adhaerens MHS-3</name>
    <dbReference type="NCBI Taxonomy" id="1280949"/>
    <lineage>
        <taxon>Bacteria</taxon>
        <taxon>Pseudomonadati</taxon>
        <taxon>Pseudomonadota</taxon>
        <taxon>Alphaproteobacteria</taxon>
        <taxon>Hyphomonadales</taxon>
        <taxon>Hyphomonadaceae</taxon>
        <taxon>Hyphomonas</taxon>
    </lineage>
</organism>
<dbReference type="InterPro" id="IPR029026">
    <property type="entry name" value="tRNA_m1G_MTases_N"/>
</dbReference>
<dbReference type="PATRIC" id="fig|1280949.3.peg.1432"/>
<feature type="domain" description="tRNA/rRNA methyltransferase SpoU type" evidence="3">
    <location>
        <begin position="129"/>
        <end position="266"/>
    </location>
</feature>
<dbReference type="GO" id="GO:0006396">
    <property type="term" value="P:RNA processing"/>
    <property type="evidence" value="ECO:0007669"/>
    <property type="project" value="InterPro"/>
</dbReference>
<keyword evidence="2 4" id="KW-0808">Transferase</keyword>
<dbReference type="EMBL" id="ARYH01000001">
    <property type="protein sequence ID" value="KCZ85417.1"/>
    <property type="molecule type" value="Genomic_DNA"/>
</dbReference>
<dbReference type="InterPro" id="IPR029064">
    <property type="entry name" value="Ribosomal_eL30-like_sf"/>
</dbReference>
<evidence type="ECO:0000256" key="2">
    <source>
        <dbReference type="ARBA" id="ARBA00022679"/>
    </source>
</evidence>
<evidence type="ECO:0000313" key="5">
    <source>
        <dbReference type="Proteomes" id="UP000027446"/>
    </source>
</evidence>
<evidence type="ECO:0000313" key="4">
    <source>
        <dbReference type="EMBL" id="KCZ85417.1"/>
    </source>
</evidence>
<name>A0A069E5Q8_9PROT</name>
<dbReference type="GO" id="GO:0008173">
    <property type="term" value="F:RNA methyltransferase activity"/>
    <property type="evidence" value="ECO:0007669"/>
    <property type="project" value="InterPro"/>
</dbReference>
<dbReference type="InterPro" id="IPR029028">
    <property type="entry name" value="Alpha/beta_knot_MTases"/>
</dbReference>
<dbReference type="eggNOG" id="COG0566">
    <property type="taxonomic scope" value="Bacteria"/>
</dbReference>
<dbReference type="InterPro" id="IPR001537">
    <property type="entry name" value="SpoU_MeTrfase"/>
</dbReference>
<dbReference type="Gene3D" id="3.40.1280.10">
    <property type="match status" value="1"/>
</dbReference>